<keyword evidence="3" id="KW-1185">Reference proteome</keyword>
<evidence type="ECO:0000313" key="2">
    <source>
        <dbReference type="EMBL" id="SEG89285.1"/>
    </source>
</evidence>
<dbReference type="EMBL" id="FNVU01000020">
    <property type="protein sequence ID" value="SEG89285.1"/>
    <property type="molecule type" value="Genomic_DNA"/>
</dbReference>
<organism evidence="2 3">
    <name type="scientific">Actinacidiphila yanglinensis</name>
    <dbReference type="NCBI Taxonomy" id="310779"/>
    <lineage>
        <taxon>Bacteria</taxon>
        <taxon>Bacillati</taxon>
        <taxon>Actinomycetota</taxon>
        <taxon>Actinomycetes</taxon>
        <taxon>Kitasatosporales</taxon>
        <taxon>Streptomycetaceae</taxon>
        <taxon>Actinacidiphila</taxon>
    </lineage>
</organism>
<dbReference type="RefSeq" id="WP_103889664.1">
    <property type="nucleotide sequence ID" value="NZ_FNVU01000020.1"/>
</dbReference>
<reference evidence="2 3" key="1">
    <citation type="submission" date="2016-10" db="EMBL/GenBank/DDBJ databases">
        <authorList>
            <person name="de Groot N.N."/>
        </authorList>
    </citation>
    <scope>NUCLEOTIDE SEQUENCE [LARGE SCALE GENOMIC DNA]</scope>
    <source>
        <strain evidence="2 3">CGMCC 4.2023</strain>
    </source>
</reference>
<name>A0A1H6DXI5_9ACTN</name>
<protein>
    <submittedName>
        <fullName evidence="2">Uncharacterized protein</fullName>
    </submittedName>
</protein>
<evidence type="ECO:0000313" key="3">
    <source>
        <dbReference type="Proteomes" id="UP000236754"/>
    </source>
</evidence>
<proteinExistence type="predicted"/>
<gene>
    <name evidence="2" type="ORF">SAMN05216223_12048</name>
</gene>
<dbReference type="AlphaFoldDB" id="A0A1H6DXI5"/>
<evidence type="ECO:0000256" key="1">
    <source>
        <dbReference type="SAM" id="MobiDB-lite"/>
    </source>
</evidence>
<dbReference type="Proteomes" id="UP000236754">
    <property type="component" value="Unassembled WGS sequence"/>
</dbReference>
<dbReference type="OrthoDB" id="9798201at2"/>
<sequence length="216" mass="23814">MDGDGESRQSRQHGGGPSCAWCAARPGVWVHRLDTDLSRHQVYGKGHVWAQEIALCGRCEEHLAAGDDEALVARHDRTWQRTAQDVDEGIRAPLAALRRADLGDPVHRSRWLPPGAADLIAQGFAPAEELTGSPTVPQAWPAAHRRSLPETRPGRPADPYVLLRSPWPGTPVRDVLNLLWRWLESQPYPDGDPTPWERARIRTFLSTPAPPGPPAA</sequence>
<accession>A0A1H6DXI5</accession>
<feature type="region of interest" description="Disordered" evidence="1">
    <location>
        <begin position="130"/>
        <end position="158"/>
    </location>
</feature>